<dbReference type="FunFam" id="1.10.8.350:FF:000001">
    <property type="entry name" value="Lytic murein transglycosylase B"/>
    <property type="match status" value="1"/>
</dbReference>
<dbReference type="SUPFAM" id="SSF47090">
    <property type="entry name" value="PGBD-like"/>
    <property type="match status" value="1"/>
</dbReference>
<dbReference type="SUPFAM" id="SSF53955">
    <property type="entry name" value="Lysozyme-like"/>
    <property type="match status" value="1"/>
</dbReference>
<name>A0AAI7ZJ49_XANAC</name>
<comment type="similarity">
    <text evidence="2">Belongs to the glucose-6-phosphate 1-epimerase family.</text>
</comment>
<evidence type="ECO:0000256" key="4">
    <source>
        <dbReference type="SAM" id="MobiDB-lite"/>
    </source>
</evidence>
<dbReference type="KEGG" id="xac:XAC4296"/>
<accession>A0AAI7ZJ49</accession>
<dbReference type="GO" id="GO:0047938">
    <property type="term" value="F:glucose-6-phosphate 1-epimerase activity"/>
    <property type="evidence" value="ECO:0007669"/>
    <property type="project" value="UniProtKB-EC"/>
</dbReference>
<dbReference type="EMBL" id="AE008923">
    <property type="protein sequence ID" value="AAM39126.1"/>
    <property type="molecule type" value="Genomic_DNA"/>
</dbReference>
<dbReference type="SUPFAM" id="SSF74650">
    <property type="entry name" value="Galactose mutarotase-like"/>
    <property type="match status" value="1"/>
</dbReference>
<dbReference type="InterPro" id="IPR014718">
    <property type="entry name" value="GH-type_carb-bd"/>
</dbReference>
<reference evidence="7 8" key="1">
    <citation type="journal article" date="2002" name="Nature">
        <title>Comparison of the genomes of two Xanthomonas pathogens with differing host specificities.</title>
        <authorList>
            <person name="da Silva A.C."/>
            <person name="Ferro J.A."/>
            <person name="Reinach F.C."/>
            <person name="Farah C.S."/>
            <person name="Furlan L.R."/>
            <person name="Quaggio R.B."/>
            <person name="Monteiro-Vitorello C.B."/>
            <person name="Van Sluys M.A."/>
            <person name="Almeida N.F."/>
            <person name="Alves L.M."/>
            <person name="do Amaral A.M."/>
            <person name="Bertolini M.C."/>
            <person name="Camargo L.E."/>
            <person name="Camarotte G."/>
            <person name="Cannavan F."/>
            <person name="Cardozo J."/>
            <person name="Chambergo F."/>
            <person name="Ciapina L.P."/>
            <person name="Cicarelli R.M."/>
            <person name="Coutinho L.L."/>
            <person name="Cursino-Santos J.R."/>
            <person name="El-Dorry H."/>
            <person name="Faria J.B."/>
            <person name="Ferreira A.J."/>
            <person name="Ferreira R.C."/>
            <person name="Ferro M.I."/>
            <person name="Formighieri E.F."/>
            <person name="Franco M.C."/>
            <person name="Greggio C.C."/>
            <person name="Gruber A."/>
            <person name="Katsuyama A.M."/>
            <person name="Kishi L.T."/>
            <person name="Leite R.P."/>
            <person name="Lemos E.G."/>
            <person name="Lemos M.V."/>
            <person name="Locali E.C."/>
            <person name="Machado M.A."/>
            <person name="Madeira A.M."/>
            <person name="Martinez-Rossi N.M."/>
            <person name="Martins E.C."/>
            <person name="Meidanis J."/>
            <person name="Menck C.F."/>
            <person name="Miyaki C.Y."/>
            <person name="Moon D.H."/>
            <person name="Moreira L.M."/>
            <person name="Novo M.T."/>
            <person name="Okura V.K."/>
            <person name="Oliveira M.C."/>
            <person name="Oliveira V.R."/>
            <person name="Pereira H.A."/>
            <person name="Rossi A."/>
            <person name="Sena J.A."/>
            <person name="Silva C."/>
            <person name="de Souza R.F."/>
            <person name="Spinola L.A."/>
            <person name="Takita M.A."/>
            <person name="Tamura R.E."/>
            <person name="Teixeira E.C."/>
            <person name="Tezza R.I."/>
            <person name="Trindade dos Santos M."/>
            <person name="Truffi D."/>
            <person name="Tsai S.M."/>
            <person name="White F.F."/>
            <person name="Setubal J.C."/>
            <person name="Kitajima J.P."/>
        </authorList>
    </citation>
    <scope>NUCLEOTIDE SEQUENCE [LARGE SCALE GENOMIC DNA]</scope>
    <source>
        <strain evidence="7 8">306</strain>
    </source>
</reference>
<dbReference type="Proteomes" id="UP000000576">
    <property type="component" value="Chromosome"/>
</dbReference>
<evidence type="ECO:0000256" key="1">
    <source>
        <dbReference type="ARBA" id="ARBA00001096"/>
    </source>
</evidence>
<organism evidence="7 8">
    <name type="scientific">Xanthomonas axonopodis pv. citri (strain 306)</name>
    <dbReference type="NCBI Taxonomy" id="190486"/>
    <lineage>
        <taxon>Bacteria</taxon>
        <taxon>Pseudomonadati</taxon>
        <taxon>Pseudomonadota</taxon>
        <taxon>Gammaproteobacteria</taxon>
        <taxon>Lysobacterales</taxon>
        <taxon>Lysobacteraceae</taxon>
        <taxon>Xanthomonas</taxon>
    </lineage>
</organism>
<evidence type="ECO:0000313" key="7">
    <source>
        <dbReference type="EMBL" id="AAM39126.1"/>
    </source>
</evidence>
<dbReference type="GO" id="GO:0009253">
    <property type="term" value="P:peptidoglycan catabolic process"/>
    <property type="evidence" value="ECO:0007669"/>
    <property type="project" value="TreeGrafter"/>
</dbReference>
<dbReference type="NCBIfam" id="TIGR02283">
    <property type="entry name" value="MltB_2"/>
    <property type="match status" value="1"/>
</dbReference>
<dbReference type="PANTHER" id="PTHR30163:SF10">
    <property type="entry name" value="TRANSGLYCOLASE-RELATED"/>
    <property type="match status" value="1"/>
</dbReference>
<feature type="domain" description="Peptidoglycan binding-like" evidence="5">
    <location>
        <begin position="449"/>
        <end position="505"/>
    </location>
</feature>
<dbReference type="InterPro" id="IPR043426">
    <property type="entry name" value="MltB-like"/>
</dbReference>
<sequence>MRGHRADSLRPAPRCTAPCPHPPSDRKRPDRAGPVDADRDRRRRQLSQSERRHDRSHRASGLTQERITHHASPSCTPATTQVGYARRPDLSRRSASPHDVCPPAGHRAMTLSRGALPFVLGLLPLAACADPAFDRCLAGLQTQAAAKGVDAASFQRFTAGLAPDSSVLPLLDAQPEFTTPIWDYLASLVDSQRVTDGQAMLVTHRELLSRLSDQTGVDPATIVAVWGVESDYGRVTGKRPLLVSLATLSCAGRRQPFFRGEFLALLSLLQQGDLSADGLTGSWAGAFGQTQFMPSTYARIAVDGDGDGRRDLVTSIPDALASTANYLVKAGWERARPWGMEVTLPRGFDASKAGRTRRQPLQAWQSAGLLGTDGKPLAPTGLPAETPAALLLPAGATGPAFLVFRNYDAIYAYNAAESYALSIALLADRLRGGAGLIAAWPTDDPGLGRPERRELQQLLLARGYQIGEADGMVGSATRRAIQVEQTRLGLQPADGRPGQRILAALRAAPPVAGAAAMRATAFKLPAAYPAFAQSPSVQKASPMSDTTGLTTGDFHGFPSLLIDTPFSTAAISLFGGQLLSFVPEGGQDVMWLSPSAQQPPTPIRGGAPVCWPYFGRQDQAGDVPAHGFVRTVAWQLTESHREDDGTVVLTLTPPRFDDLALRLRMTLRIGRTLEQRLITENTSVAPVRFTQALHNYFRVGDALKVSVQGLDGLDYLDKYENYATAHRQQGDWSLRDPRDPGRSDRIYTNAGGRYTLTDPVLGRRIVIATEGSRSLVAWNPGEDAGKKMADVGEGWRDYVCLEAANAGPDVIELAPGASHTLTQTISVE</sequence>
<dbReference type="GO" id="GO:0008933">
    <property type="term" value="F:peptidoglycan lytic transglycosylase activity"/>
    <property type="evidence" value="ECO:0007669"/>
    <property type="project" value="TreeGrafter"/>
</dbReference>
<dbReference type="InterPro" id="IPR023346">
    <property type="entry name" value="Lysozyme-like_dom_sf"/>
</dbReference>
<proteinExistence type="inferred from homology"/>
<gene>
    <name evidence="7" type="ordered locus">XAC4296</name>
</gene>
<protein>
    <recommendedName>
        <fullName evidence="3">glucose-6-phosphate 1-epimerase</fullName>
        <ecNumber evidence="3">5.1.3.15</ecNumber>
    </recommendedName>
</protein>
<dbReference type="CDD" id="cd09020">
    <property type="entry name" value="D-hex-6-P-epi_like"/>
    <property type="match status" value="1"/>
</dbReference>
<feature type="compositionally biased region" description="Basic and acidic residues" evidence="4">
    <location>
        <begin position="23"/>
        <end position="40"/>
    </location>
</feature>
<dbReference type="Gene3D" id="1.10.8.350">
    <property type="entry name" value="Bacterial muramidase"/>
    <property type="match status" value="1"/>
</dbReference>
<feature type="compositionally biased region" description="Polar residues" evidence="4">
    <location>
        <begin position="61"/>
        <end position="81"/>
    </location>
</feature>
<feature type="region of interest" description="Disordered" evidence="4">
    <location>
        <begin position="1"/>
        <end position="81"/>
    </location>
</feature>
<dbReference type="Gene3D" id="1.10.530.10">
    <property type="match status" value="1"/>
</dbReference>
<dbReference type="Gene3D" id="1.10.101.10">
    <property type="entry name" value="PGBD-like superfamily/PGBD"/>
    <property type="match status" value="1"/>
</dbReference>
<dbReference type="InterPro" id="IPR011970">
    <property type="entry name" value="MltB_2"/>
</dbReference>
<dbReference type="InterPro" id="IPR036365">
    <property type="entry name" value="PGBD-like_sf"/>
</dbReference>
<dbReference type="EC" id="5.1.3.15" evidence="3"/>
<dbReference type="GO" id="GO:0005975">
    <property type="term" value="P:carbohydrate metabolic process"/>
    <property type="evidence" value="ECO:0007669"/>
    <property type="project" value="InterPro"/>
</dbReference>
<dbReference type="InterPro" id="IPR025532">
    <property type="entry name" value="G6P_1-epimerase"/>
</dbReference>
<feature type="domain" description="Transglycosylase SLT" evidence="6">
    <location>
        <begin position="133"/>
        <end position="428"/>
    </location>
</feature>
<dbReference type="InterPro" id="IPR031304">
    <property type="entry name" value="SLT_2"/>
</dbReference>
<dbReference type="Pfam" id="PF01263">
    <property type="entry name" value="Aldose_epim"/>
    <property type="match status" value="1"/>
</dbReference>
<evidence type="ECO:0000313" key="8">
    <source>
        <dbReference type="Proteomes" id="UP000000576"/>
    </source>
</evidence>
<dbReference type="GO" id="GO:0030246">
    <property type="term" value="F:carbohydrate binding"/>
    <property type="evidence" value="ECO:0007669"/>
    <property type="project" value="InterPro"/>
</dbReference>
<evidence type="ECO:0000256" key="2">
    <source>
        <dbReference type="ARBA" id="ARBA00005866"/>
    </source>
</evidence>
<dbReference type="Pfam" id="PF13406">
    <property type="entry name" value="SLT_2"/>
    <property type="match status" value="1"/>
</dbReference>
<dbReference type="InterPro" id="IPR002477">
    <property type="entry name" value="Peptidoglycan-bd-like"/>
</dbReference>
<dbReference type="Gene3D" id="2.70.98.10">
    <property type="match status" value="1"/>
</dbReference>
<dbReference type="InterPro" id="IPR036366">
    <property type="entry name" value="PGBDSf"/>
</dbReference>
<dbReference type="CDD" id="cd13399">
    <property type="entry name" value="Slt35-like"/>
    <property type="match status" value="1"/>
</dbReference>
<dbReference type="InterPro" id="IPR008183">
    <property type="entry name" value="Aldose_1/G6P_1-epimerase"/>
</dbReference>
<dbReference type="InterPro" id="IPR011013">
    <property type="entry name" value="Gal_mutarotase_sf_dom"/>
</dbReference>
<evidence type="ECO:0000259" key="5">
    <source>
        <dbReference type="Pfam" id="PF01471"/>
    </source>
</evidence>
<dbReference type="PANTHER" id="PTHR30163">
    <property type="entry name" value="MEMBRANE-BOUND LYTIC MUREIN TRANSGLYCOSYLASE B"/>
    <property type="match status" value="1"/>
</dbReference>
<evidence type="ECO:0000256" key="3">
    <source>
        <dbReference type="ARBA" id="ARBA00012083"/>
    </source>
</evidence>
<comment type="catalytic activity">
    <reaction evidence="1">
        <text>alpha-D-glucose 6-phosphate = beta-D-glucose 6-phosphate</text>
        <dbReference type="Rhea" id="RHEA:16249"/>
        <dbReference type="ChEBI" id="CHEBI:58225"/>
        <dbReference type="ChEBI" id="CHEBI:58247"/>
        <dbReference type="EC" id="5.1.3.15"/>
    </reaction>
</comment>
<evidence type="ECO:0000259" key="6">
    <source>
        <dbReference type="Pfam" id="PF13406"/>
    </source>
</evidence>
<dbReference type="Pfam" id="PF01471">
    <property type="entry name" value="PG_binding_1"/>
    <property type="match status" value="1"/>
</dbReference>
<dbReference type="AlphaFoldDB" id="A0AAI7ZJ49"/>